<feature type="domain" description="Mutator-like transposase" evidence="1">
    <location>
        <begin position="297"/>
        <end position="409"/>
    </location>
</feature>
<gene>
    <name evidence="2" type="ORF">ILUMI_03669</name>
</gene>
<evidence type="ECO:0000259" key="1">
    <source>
        <dbReference type="Pfam" id="PF20700"/>
    </source>
</evidence>
<dbReference type="InterPro" id="IPR049012">
    <property type="entry name" value="Mutator_transp_dom"/>
</dbReference>
<proteinExistence type="predicted"/>
<accession>A0A8K0GJQ7</accession>
<dbReference type="PANTHER" id="PTHR31569:SF4">
    <property type="entry name" value="SWIM-TYPE DOMAIN-CONTAINING PROTEIN"/>
    <property type="match status" value="1"/>
</dbReference>
<protein>
    <recommendedName>
        <fullName evidence="1">Mutator-like transposase domain-containing protein</fullName>
    </recommendedName>
</protein>
<comment type="caution">
    <text evidence="2">The sequence shown here is derived from an EMBL/GenBank/DDBJ whole genome shotgun (WGS) entry which is preliminary data.</text>
</comment>
<evidence type="ECO:0000313" key="2">
    <source>
        <dbReference type="EMBL" id="KAF2902519.1"/>
    </source>
</evidence>
<sequence length="455" mass="52738">MRPKPKRRTNAFLSETLEMLLPNDSETSLAKDSDEEGDLTLESFSDEESWISSMPLYILMSINGNNEGDVVGVFLLENESTEEIDLMIHKDFSERNALKQQFPDVKRLVCLFHTLKAFRSAITMQAMQINFLQSDHVLNILQRIAYANSEEDYELEVLALRQLNCPLITKCFKENWHCIKEEWKKFKTFHKVELQTTEELYLVKDKDKSIFVDEQKCNKRIGGLQQELEEILQDLGKTRQVIRKTQHDMESEKDDAEYNKFFKSNTAPVCEVQTAKNEEDSLPPLIIEKTKAPSLKYGDGDFSVNARIKQKITYGQNISKIECANRMTRNAHQKLHKLATNKSFPLNARKLLTSGGVSRIGRLAKRTRTAIKRSSNKDNSLDSDVLHQDLLNAPYHVFGDRKNCNETFCKRKDDDNVIDIIYKSFLLEEIQKNIYPMVRNLLAYNQTNNGAERYW</sequence>
<dbReference type="EMBL" id="VTPC01001269">
    <property type="protein sequence ID" value="KAF2902519.1"/>
    <property type="molecule type" value="Genomic_DNA"/>
</dbReference>
<dbReference type="OrthoDB" id="123417at2759"/>
<reference evidence="2" key="1">
    <citation type="submission" date="2019-08" db="EMBL/GenBank/DDBJ databases">
        <title>The genome of the North American firefly Photinus pyralis.</title>
        <authorList>
            <consortium name="Photinus pyralis genome working group"/>
            <person name="Fallon T.R."/>
            <person name="Sander Lower S.E."/>
            <person name="Weng J.-K."/>
        </authorList>
    </citation>
    <scope>NUCLEOTIDE SEQUENCE</scope>
    <source>
        <strain evidence="2">TRF0915ILg1</strain>
        <tissue evidence="2">Whole body</tissue>
    </source>
</reference>
<keyword evidence="3" id="KW-1185">Reference proteome</keyword>
<dbReference type="Pfam" id="PF20700">
    <property type="entry name" value="Mutator"/>
    <property type="match status" value="1"/>
</dbReference>
<dbReference type="AlphaFoldDB" id="A0A8K0GJQ7"/>
<dbReference type="Proteomes" id="UP000801492">
    <property type="component" value="Unassembled WGS sequence"/>
</dbReference>
<evidence type="ECO:0000313" key="3">
    <source>
        <dbReference type="Proteomes" id="UP000801492"/>
    </source>
</evidence>
<organism evidence="2 3">
    <name type="scientific">Ignelater luminosus</name>
    <name type="common">Cucubano</name>
    <name type="synonym">Pyrophorus luminosus</name>
    <dbReference type="NCBI Taxonomy" id="2038154"/>
    <lineage>
        <taxon>Eukaryota</taxon>
        <taxon>Metazoa</taxon>
        <taxon>Ecdysozoa</taxon>
        <taxon>Arthropoda</taxon>
        <taxon>Hexapoda</taxon>
        <taxon>Insecta</taxon>
        <taxon>Pterygota</taxon>
        <taxon>Neoptera</taxon>
        <taxon>Endopterygota</taxon>
        <taxon>Coleoptera</taxon>
        <taxon>Polyphaga</taxon>
        <taxon>Elateriformia</taxon>
        <taxon>Elateroidea</taxon>
        <taxon>Elateridae</taxon>
        <taxon>Agrypninae</taxon>
        <taxon>Pyrophorini</taxon>
        <taxon>Ignelater</taxon>
    </lineage>
</organism>
<name>A0A8K0GJQ7_IGNLU</name>
<dbReference type="PANTHER" id="PTHR31569">
    <property type="entry name" value="SWIM-TYPE DOMAIN-CONTAINING PROTEIN"/>
    <property type="match status" value="1"/>
</dbReference>
<dbReference type="InterPro" id="IPR052579">
    <property type="entry name" value="Zinc_finger_SWIM"/>
</dbReference>